<dbReference type="Gene3D" id="3.40.630.30">
    <property type="match status" value="1"/>
</dbReference>
<dbReference type="PANTHER" id="PTHR43072">
    <property type="entry name" value="N-ACETYLTRANSFERASE"/>
    <property type="match status" value="1"/>
</dbReference>
<dbReference type="PROSITE" id="PS51186">
    <property type="entry name" value="GNAT"/>
    <property type="match status" value="1"/>
</dbReference>
<organism evidence="2 3">
    <name type="scientific">Cereibacter changlensis JA139</name>
    <dbReference type="NCBI Taxonomy" id="1188249"/>
    <lineage>
        <taxon>Bacteria</taxon>
        <taxon>Pseudomonadati</taxon>
        <taxon>Pseudomonadota</taxon>
        <taxon>Alphaproteobacteria</taxon>
        <taxon>Rhodobacterales</taxon>
        <taxon>Paracoccaceae</taxon>
        <taxon>Cereibacter</taxon>
    </lineage>
</organism>
<evidence type="ECO:0000313" key="3">
    <source>
        <dbReference type="Proteomes" id="UP000241010"/>
    </source>
</evidence>
<dbReference type="InterPro" id="IPR000182">
    <property type="entry name" value="GNAT_dom"/>
</dbReference>
<dbReference type="EMBL" id="PZKG01000260">
    <property type="protein sequence ID" value="PTE19447.1"/>
    <property type="molecule type" value="Genomic_DNA"/>
</dbReference>
<dbReference type="AlphaFoldDB" id="A0A2T4JNW0"/>
<dbReference type="OrthoDB" id="5459937at2"/>
<comment type="caution">
    <text evidence="2">The sequence shown here is derived from an EMBL/GenBank/DDBJ whole genome shotgun (WGS) entry which is preliminary data.</text>
</comment>
<protein>
    <recommendedName>
        <fullName evidence="1">N-acetyltransferase domain-containing protein</fullName>
    </recommendedName>
</protein>
<sequence>MLVFNVATEPRCRHTGAVDLVVHDDHRRRGIGQRLVRELLSQADNWLGLRRIELMVLQDNLAGIALYEKLGFQREGLFQGYAFKAGAYVDAVPMARIARR</sequence>
<accession>A0A2T4JNW0</accession>
<dbReference type="Pfam" id="PF00583">
    <property type="entry name" value="Acetyltransf_1"/>
    <property type="match status" value="1"/>
</dbReference>
<gene>
    <name evidence="2" type="ORF">C5F48_22865</name>
</gene>
<reference evidence="2 3" key="1">
    <citation type="submission" date="2018-03" db="EMBL/GenBank/DDBJ databases">
        <title>Cereibacter changlensis.</title>
        <authorList>
            <person name="Meyer T.E."/>
            <person name="Miller S."/>
            <person name="Lodha T."/>
            <person name="Gandham S."/>
            <person name="Chintalapati S."/>
            <person name="Chintalapati V.R."/>
        </authorList>
    </citation>
    <scope>NUCLEOTIDE SEQUENCE [LARGE SCALE GENOMIC DNA]</scope>
    <source>
        <strain evidence="2 3">JA139</strain>
    </source>
</reference>
<evidence type="ECO:0000259" key="1">
    <source>
        <dbReference type="PROSITE" id="PS51186"/>
    </source>
</evidence>
<dbReference type="RefSeq" id="WP_107666013.1">
    <property type="nucleotide sequence ID" value="NZ_PZKG01000260.1"/>
</dbReference>
<dbReference type="Proteomes" id="UP000241010">
    <property type="component" value="Unassembled WGS sequence"/>
</dbReference>
<proteinExistence type="predicted"/>
<keyword evidence="3" id="KW-1185">Reference proteome</keyword>
<dbReference type="SUPFAM" id="SSF55729">
    <property type="entry name" value="Acyl-CoA N-acyltransferases (Nat)"/>
    <property type="match status" value="1"/>
</dbReference>
<dbReference type="InterPro" id="IPR016181">
    <property type="entry name" value="Acyl_CoA_acyltransferase"/>
</dbReference>
<name>A0A2T4JNW0_9RHOB</name>
<dbReference type="CDD" id="cd04301">
    <property type="entry name" value="NAT_SF"/>
    <property type="match status" value="1"/>
</dbReference>
<feature type="domain" description="N-acetyltransferase" evidence="1">
    <location>
        <begin position="1"/>
        <end position="95"/>
    </location>
</feature>
<evidence type="ECO:0000313" key="2">
    <source>
        <dbReference type="EMBL" id="PTE19447.1"/>
    </source>
</evidence>
<dbReference type="GO" id="GO:0016747">
    <property type="term" value="F:acyltransferase activity, transferring groups other than amino-acyl groups"/>
    <property type="evidence" value="ECO:0007669"/>
    <property type="project" value="InterPro"/>
</dbReference>